<reference evidence="1 2" key="1">
    <citation type="submission" date="2015-04" db="EMBL/GenBank/DDBJ databases">
        <authorList>
            <person name="Syromyatnikov M.Y."/>
            <person name="Popov V.N."/>
        </authorList>
    </citation>
    <scope>NUCLEOTIDE SEQUENCE [LARGE SCALE GENOMIC DNA]</scope>
    <source>
        <strain evidence="1">WF-38-12</strain>
    </source>
</reference>
<accession>A0A0U1MC74</accession>
<gene>
    <name evidence="1" type="ORF">PISL3812_09607</name>
</gene>
<protein>
    <submittedName>
        <fullName evidence="1">Uncharacterized protein</fullName>
    </submittedName>
</protein>
<organism evidence="1 2">
    <name type="scientific">Talaromyces islandicus</name>
    <name type="common">Penicillium islandicum</name>
    <dbReference type="NCBI Taxonomy" id="28573"/>
    <lineage>
        <taxon>Eukaryota</taxon>
        <taxon>Fungi</taxon>
        <taxon>Dikarya</taxon>
        <taxon>Ascomycota</taxon>
        <taxon>Pezizomycotina</taxon>
        <taxon>Eurotiomycetes</taxon>
        <taxon>Eurotiomycetidae</taxon>
        <taxon>Eurotiales</taxon>
        <taxon>Trichocomaceae</taxon>
        <taxon>Talaromyces</taxon>
        <taxon>Talaromyces sect. Islandici</taxon>
    </lineage>
</organism>
<evidence type="ECO:0000313" key="1">
    <source>
        <dbReference type="EMBL" id="CRG92546.1"/>
    </source>
</evidence>
<name>A0A0U1MC74_TALIS</name>
<sequence>MVADGGCEFVEVVVEGPEPAMTSKRSNTTVNVSADNRAISSNVRGNGDYEDCDDGEAEKMAIIGAEAYRDSHSQATTCGVQVLEDTDGSWQAPDRTATAL</sequence>
<dbReference type="EMBL" id="CVMT01000013">
    <property type="protein sequence ID" value="CRG92546.1"/>
    <property type="molecule type" value="Genomic_DNA"/>
</dbReference>
<dbReference type="Proteomes" id="UP000054383">
    <property type="component" value="Unassembled WGS sequence"/>
</dbReference>
<evidence type="ECO:0000313" key="2">
    <source>
        <dbReference type="Proteomes" id="UP000054383"/>
    </source>
</evidence>
<keyword evidence="2" id="KW-1185">Reference proteome</keyword>
<proteinExistence type="predicted"/>
<dbReference type="AlphaFoldDB" id="A0A0U1MC74"/>